<dbReference type="Pfam" id="PF20388">
    <property type="entry name" value="DUF6683"/>
    <property type="match status" value="1"/>
</dbReference>
<comment type="caution">
    <text evidence="2">The sequence shown here is derived from an EMBL/GenBank/DDBJ whole genome shotgun (WGS) entry which is preliminary data.</text>
</comment>
<dbReference type="RefSeq" id="WP_139444715.1">
    <property type="nucleotide sequence ID" value="NZ_SMDR01000001.1"/>
</dbReference>
<proteinExistence type="predicted"/>
<protein>
    <submittedName>
        <fullName evidence="2">Uncharacterized protein</fullName>
    </submittedName>
</protein>
<accession>A0A5C4RSW5</accession>
<evidence type="ECO:0000256" key="1">
    <source>
        <dbReference type="SAM" id="SignalP"/>
    </source>
</evidence>
<dbReference type="OrthoDB" id="67279at2"/>
<keyword evidence="1" id="KW-0732">Signal</keyword>
<evidence type="ECO:0000313" key="2">
    <source>
        <dbReference type="EMBL" id="TNJ34306.1"/>
    </source>
</evidence>
<dbReference type="Proteomes" id="UP000305760">
    <property type="component" value="Unassembled WGS sequence"/>
</dbReference>
<dbReference type="EMBL" id="SMDR01000001">
    <property type="protein sequence ID" value="TNJ34306.1"/>
    <property type="molecule type" value="Genomic_DNA"/>
</dbReference>
<organism evidence="2 3">
    <name type="scientific">Arenimonas terrae</name>
    <dbReference type="NCBI Taxonomy" id="2546226"/>
    <lineage>
        <taxon>Bacteria</taxon>
        <taxon>Pseudomonadati</taxon>
        <taxon>Pseudomonadota</taxon>
        <taxon>Gammaproteobacteria</taxon>
        <taxon>Lysobacterales</taxon>
        <taxon>Lysobacteraceae</taxon>
        <taxon>Arenimonas</taxon>
    </lineage>
</organism>
<feature type="chain" id="PRO_5022967619" evidence="1">
    <location>
        <begin position="21"/>
        <end position="299"/>
    </location>
</feature>
<dbReference type="InterPro" id="IPR046505">
    <property type="entry name" value="DUF6683"/>
</dbReference>
<feature type="signal peptide" evidence="1">
    <location>
        <begin position="1"/>
        <end position="20"/>
    </location>
</feature>
<gene>
    <name evidence="2" type="ORF">E1B00_00485</name>
</gene>
<reference evidence="2 3" key="1">
    <citation type="submission" date="2019-03" db="EMBL/GenBank/DDBJ databases">
        <title>Arenimonas daejeonensis sp. nov., isolated from compost.</title>
        <authorList>
            <person name="Jeon C.O."/>
        </authorList>
    </citation>
    <scope>NUCLEOTIDE SEQUENCE [LARGE SCALE GENOMIC DNA]</scope>
    <source>
        <strain evidence="2 3">R29</strain>
    </source>
</reference>
<sequence>MKRIAALSLLLLLSAGASQAATALRFTPPPGDASLKEFADKLGNNASEREQMLQAITTAKTEIFEQRYAAKGWKNNVAGAYTFFVSGVSYVWTGKVPDGAAEDRLFAQMGETLAPDLAGVSDREKATLYNTLIASISLPLLLYIDAEQTGNQAQIEQARTLAAQYSREILKMEPEQVGRLLPAAPPAGPPATAAAVAPATVSSAPAASGAGQLDGRWQCVVSSVRYVPGAGGSSMMMVDSIPSISFDIAGNRYRTSAGGGTLSVVGHELRFSGDDMGNMVAKLDGSTLVFDSVTRCDRR</sequence>
<evidence type="ECO:0000313" key="3">
    <source>
        <dbReference type="Proteomes" id="UP000305760"/>
    </source>
</evidence>
<name>A0A5C4RSW5_9GAMM</name>
<dbReference type="AlphaFoldDB" id="A0A5C4RSW5"/>
<keyword evidence="3" id="KW-1185">Reference proteome</keyword>